<dbReference type="PANTHER" id="PTHR13768">
    <property type="entry name" value="SOLUBLE NSF ATTACHMENT PROTEIN SNAP"/>
    <property type="match status" value="1"/>
</dbReference>
<evidence type="ECO:0000256" key="6">
    <source>
        <dbReference type="ARBA" id="ARBA00023136"/>
    </source>
</evidence>
<dbReference type="EMBL" id="HBUF01654097">
    <property type="protein sequence ID" value="CAG6787467.1"/>
    <property type="molecule type" value="Transcribed_RNA"/>
</dbReference>
<evidence type="ECO:0000256" key="5">
    <source>
        <dbReference type="ARBA" id="ARBA00022927"/>
    </source>
</evidence>
<evidence type="ECO:0000313" key="10">
    <source>
        <dbReference type="EMBL" id="CAG6787463.1"/>
    </source>
</evidence>
<keyword evidence="4" id="KW-0931">ER-Golgi transport</keyword>
<dbReference type="InterPro" id="IPR000744">
    <property type="entry name" value="NSF_attach"/>
</dbReference>
<evidence type="ECO:0000256" key="9">
    <source>
        <dbReference type="SAM" id="MobiDB-lite"/>
    </source>
</evidence>
<dbReference type="InterPro" id="IPR011990">
    <property type="entry name" value="TPR-like_helical_dom_sf"/>
</dbReference>
<dbReference type="FunFam" id="1.25.40.10:FF:000477">
    <property type="entry name" value="gamma-soluble NSF attachment protein"/>
    <property type="match status" value="1"/>
</dbReference>
<evidence type="ECO:0000256" key="3">
    <source>
        <dbReference type="ARBA" id="ARBA00022448"/>
    </source>
</evidence>
<dbReference type="PANTHER" id="PTHR13768:SF2">
    <property type="entry name" value="GAMMA-SOLUBLE NSF ATTACHMENT PROTEIN"/>
    <property type="match status" value="1"/>
</dbReference>
<feature type="compositionally biased region" description="Low complexity" evidence="9">
    <location>
        <begin position="276"/>
        <end position="287"/>
    </location>
</feature>
<dbReference type="SUPFAM" id="SSF48452">
    <property type="entry name" value="TPR-like"/>
    <property type="match status" value="1"/>
</dbReference>
<feature type="compositionally biased region" description="Acidic residues" evidence="9">
    <location>
        <begin position="315"/>
        <end position="324"/>
    </location>
</feature>
<dbReference type="EMBL" id="HBUF01654092">
    <property type="protein sequence ID" value="CAG6787462.1"/>
    <property type="molecule type" value="Transcribed_RNA"/>
</dbReference>
<dbReference type="Gene3D" id="1.25.40.10">
    <property type="entry name" value="Tetratricopeptide repeat domain"/>
    <property type="match status" value="1"/>
</dbReference>
<dbReference type="GO" id="GO:0019905">
    <property type="term" value="F:syntaxin binding"/>
    <property type="evidence" value="ECO:0007669"/>
    <property type="project" value="TreeGrafter"/>
</dbReference>
<dbReference type="GO" id="GO:0016192">
    <property type="term" value="P:vesicle-mediated transport"/>
    <property type="evidence" value="ECO:0007669"/>
    <property type="project" value="UniProtKB-KW"/>
</dbReference>
<dbReference type="EMBL" id="HBUF01263704">
    <property type="protein sequence ID" value="CAG6683590.1"/>
    <property type="molecule type" value="Transcribed_RNA"/>
</dbReference>
<keyword evidence="6" id="KW-0472">Membrane</keyword>
<dbReference type="EMBL" id="HBUF01365405">
    <property type="protein sequence ID" value="CAG6723285.1"/>
    <property type="molecule type" value="Transcribed_RNA"/>
</dbReference>
<dbReference type="AlphaFoldDB" id="A0A8D9BLD3"/>
<dbReference type="EMBL" id="HBUF01654094">
    <property type="protein sequence ID" value="CAG6787464.1"/>
    <property type="molecule type" value="Transcribed_RNA"/>
</dbReference>
<evidence type="ECO:0000256" key="1">
    <source>
        <dbReference type="ARBA" id="ARBA00004170"/>
    </source>
</evidence>
<dbReference type="EMBL" id="HBUF01654091">
    <property type="protein sequence ID" value="CAG6787461.1"/>
    <property type="molecule type" value="Transcribed_RNA"/>
</dbReference>
<dbReference type="GO" id="GO:0006886">
    <property type="term" value="P:intracellular protein transport"/>
    <property type="evidence" value="ECO:0007669"/>
    <property type="project" value="InterPro"/>
</dbReference>
<dbReference type="GO" id="GO:0031201">
    <property type="term" value="C:SNARE complex"/>
    <property type="evidence" value="ECO:0007669"/>
    <property type="project" value="TreeGrafter"/>
</dbReference>
<keyword evidence="5" id="KW-0653">Protein transport</keyword>
<organism evidence="10">
    <name type="scientific">Cacopsylla melanoneura</name>
    <dbReference type="NCBI Taxonomy" id="428564"/>
    <lineage>
        <taxon>Eukaryota</taxon>
        <taxon>Metazoa</taxon>
        <taxon>Ecdysozoa</taxon>
        <taxon>Arthropoda</taxon>
        <taxon>Hexapoda</taxon>
        <taxon>Insecta</taxon>
        <taxon>Pterygota</taxon>
        <taxon>Neoptera</taxon>
        <taxon>Paraneoptera</taxon>
        <taxon>Hemiptera</taxon>
        <taxon>Sternorrhyncha</taxon>
        <taxon>Psylloidea</taxon>
        <taxon>Psyllidae</taxon>
        <taxon>Psyllinae</taxon>
        <taxon>Cacopsylla</taxon>
    </lineage>
</organism>
<dbReference type="Pfam" id="PF14938">
    <property type="entry name" value="SNAP"/>
    <property type="match status" value="1"/>
</dbReference>
<reference evidence="10" key="1">
    <citation type="submission" date="2021-05" db="EMBL/GenBank/DDBJ databases">
        <authorList>
            <person name="Alioto T."/>
            <person name="Alioto T."/>
            <person name="Gomez Garrido J."/>
        </authorList>
    </citation>
    <scope>NUCLEOTIDE SEQUENCE</scope>
</reference>
<dbReference type="EMBL" id="HBUF01654090">
    <property type="protein sequence ID" value="CAG6787460.1"/>
    <property type="molecule type" value="Transcribed_RNA"/>
</dbReference>
<evidence type="ECO:0000256" key="2">
    <source>
        <dbReference type="ARBA" id="ARBA00010050"/>
    </source>
</evidence>
<proteinExistence type="inferred from homology"/>
<dbReference type="EMBL" id="HBUF01654089">
    <property type="protein sequence ID" value="CAG6787459.1"/>
    <property type="molecule type" value="Transcribed_RNA"/>
</dbReference>
<dbReference type="EMBL" id="HBUF01152023">
    <property type="protein sequence ID" value="CAG6648449.1"/>
    <property type="molecule type" value="Transcribed_RNA"/>
</dbReference>
<evidence type="ECO:0000256" key="7">
    <source>
        <dbReference type="ARBA" id="ARBA00040047"/>
    </source>
</evidence>
<feature type="region of interest" description="Disordered" evidence="9">
    <location>
        <begin position="273"/>
        <end position="324"/>
    </location>
</feature>
<name>A0A8D9BLD3_9HEMI</name>
<comment type="subcellular location">
    <subcellularLocation>
        <location evidence="1">Membrane</location>
        <topology evidence="1">Peripheral membrane protein</topology>
    </subcellularLocation>
</comment>
<protein>
    <recommendedName>
        <fullName evidence="7">Gamma-soluble NSF attachment protein</fullName>
    </recommendedName>
    <alternativeName>
        <fullName evidence="8">N-ethylmaleimide-sensitive factor attachment protein gamma</fullName>
    </alternativeName>
</protein>
<dbReference type="EMBL" id="HBUF01263707">
    <property type="protein sequence ID" value="CAG6683593.1"/>
    <property type="molecule type" value="Transcribed_RNA"/>
</dbReference>
<evidence type="ECO:0000256" key="4">
    <source>
        <dbReference type="ARBA" id="ARBA00022892"/>
    </source>
</evidence>
<accession>A0A8D9BLD3</accession>
<dbReference type="EMBL" id="HBUF01654093">
    <property type="protein sequence ID" value="CAG6787463.1"/>
    <property type="molecule type" value="Transcribed_RNA"/>
</dbReference>
<dbReference type="EMBL" id="HBUF01654096">
    <property type="protein sequence ID" value="CAG6787466.1"/>
    <property type="molecule type" value="Transcribed_RNA"/>
</dbReference>
<dbReference type="GO" id="GO:0005483">
    <property type="term" value="F:soluble NSF attachment protein activity"/>
    <property type="evidence" value="ECO:0007669"/>
    <property type="project" value="TreeGrafter"/>
</dbReference>
<evidence type="ECO:0000256" key="8">
    <source>
        <dbReference type="ARBA" id="ARBA00042485"/>
    </source>
</evidence>
<dbReference type="EMBL" id="HBUF01365406">
    <property type="protein sequence ID" value="CAG6723286.1"/>
    <property type="molecule type" value="Transcribed_RNA"/>
</dbReference>
<dbReference type="EMBL" id="HBUF01365407">
    <property type="protein sequence ID" value="CAG6723287.1"/>
    <property type="molecule type" value="Transcribed_RNA"/>
</dbReference>
<keyword evidence="3" id="KW-0813">Transport</keyword>
<sequence>MASDRKKDEGLEYVRSAEKHLKTSLLKWKPDYDSAADDYSKAATCFKGARLFHQCKEYLLKASNCYSSNKSSFHAAKCLEQAILMCKELNDLSDVDDLASQAATLFLEQGNREAASTVLDKGAKCLEELKPDASLRLYSRAAEVAHGEDSYKQAAEYISRAARLCVRIKEFDKAADLIRQEIGFHQEAEQLLPIGRLAVALVLVQLARGDTVAAEKAFKEWGNCCEAPEVQTLEKLLQSFDEEDGEGARAALNDPFIKHMDVEYSRLARDLPLPAPTVTTPRPSTVRQNAAPSYVSPREQGGSSTQPAAPKTPGSEDEFEGGLC</sequence>
<dbReference type="EMBL" id="HBUF01263705">
    <property type="protein sequence ID" value="CAG6683591.1"/>
    <property type="molecule type" value="Transcribed_RNA"/>
</dbReference>
<dbReference type="EMBL" id="HBUF01263706">
    <property type="protein sequence ID" value="CAG6683592.1"/>
    <property type="molecule type" value="Transcribed_RNA"/>
</dbReference>
<comment type="similarity">
    <text evidence="2">Belongs to the SNAP family.</text>
</comment>
<dbReference type="GO" id="GO:0005774">
    <property type="term" value="C:vacuolar membrane"/>
    <property type="evidence" value="ECO:0007669"/>
    <property type="project" value="TreeGrafter"/>
</dbReference>